<dbReference type="AlphaFoldDB" id="A0A756IHH7"/>
<protein>
    <submittedName>
        <fullName evidence="1">Uncharacterized protein</fullName>
    </submittedName>
</protein>
<proteinExistence type="predicted"/>
<accession>A0A756IHH7</accession>
<reference evidence="1" key="2">
    <citation type="submission" date="2020-02" db="EMBL/GenBank/DDBJ databases">
        <authorList>
            <consortium name="NCBI Pathogen Detection Project"/>
        </authorList>
    </citation>
    <scope>NUCLEOTIDE SEQUENCE</scope>
    <source>
        <strain evidence="1">MA.CK_00/00002125</strain>
    </source>
</reference>
<comment type="caution">
    <text evidence="1">The sequence shown here is derived from an EMBL/GenBank/DDBJ whole genome shotgun (WGS) entry which is preliminary data.</text>
</comment>
<organism evidence="1">
    <name type="scientific">Salmonella enterica</name>
    <name type="common">Salmonella choleraesuis</name>
    <dbReference type="NCBI Taxonomy" id="28901"/>
    <lineage>
        <taxon>Bacteria</taxon>
        <taxon>Pseudomonadati</taxon>
        <taxon>Pseudomonadota</taxon>
        <taxon>Gammaproteobacteria</taxon>
        <taxon>Enterobacterales</taxon>
        <taxon>Enterobacteriaceae</taxon>
        <taxon>Salmonella</taxon>
    </lineage>
</organism>
<sequence length="114" mass="12864">MKIVKFDINIIAIDEKITTVKMIKLNGEICGFIRGSRNTSKLLPLSLISVDGEQIGDFHCEDCIAIFISKMIIRGIKPEITEHKRNIETHTINDPLGMLSAISIFATRKKEDQH</sequence>
<evidence type="ECO:0000313" key="1">
    <source>
        <dbReference type="EMBL" id="HAG0018001.1"/>
    </source>
</evidence>
<name>A0A756IHH7_SALER</name>
<dbReference type="EMBL" id="DAAWYJ010000056">
    <property type="protein sequence ID" value="HAG0018001.1"/>
    <property type="molecule type" value="Genomic_DNA"/>
</dbReference>
<reference evidence="1" key="1">
    <citation type="journal article" date="2018" name="Genome Biol.">
        <title>SKESA: strategic k-mer extension for scrupulous assemblies.</title>
        <authorList>
            <person name="Souvorov A."/>
            <person name="Agarwala R."/>
            <person name="Lipman D.J."/>
        </authorList>
    </citation>
    <scope>NUCLEOTIDE SEQUENCE</scope>
    <source>
        <strain evidence="1">MA.CK_00/00002125</strain>
    </source>
</reference>
<gene>
    <name evidence="1" type="ORF">G8O67_005422</name>
</gene>